<reference evidence="2" key="1">
    <citation type="journal article" date="2014" name="Int. J. Syst. Evol. Microbiol.">
        <title>Complete genome sequence of Corynebacterium casei LMG S-19264T (=DSM 44701T), isolated from a smear-ripened cheese.</title>
        <authorList>
            <consortium name="US DOE Joint Genome Institute (JGI-PGF)"/>
            <person name="Walter F."/>
            <person name="Albersmeier A."/>
            <person name="Kalinowski J."/>
            <person name="Ruckert C."/>
        </authorList>
    </citation>
    <scope>NUCLEOTIDE SEQUENCE</scope>
    <source>
        <strain evidence="2">CGMCC 4.7306</strain>
    </source>
</reference>
<reference evidence="2" key="2">
    <citation type="submission" date="2020-09" db="EMBL/GenBank/DDBJ databases">
        <authorList>
            <person name="Sun Q."/>
            <person name="Zhou Y."/>
        </authorList>
    </citation>
    <scope>NUCLEOTIDE SEQUENCE</scope>
    <source>
        <strain evidence="2">CGMCC 4.7306</strain>
    </source>
</reference>
<evidence type="ECO:0000313" key="3">
    <source>
        <dbReference type="Proteomes" id="UP000613840"/>
    </source>
</evidence>
<feature type="signal peptide" evidence="1">
    <location>
        <begin position="1"/>
        <end position="26"/>
    </location>
</feature>
<gene>
    <name evidence="2" type="ORF">GCM10011575_42620</name>
</gene>
<dbReference type="InterPro" id="IPR006059">
    <property type="entry name" value="SBP"/>
</dbReference>
<dbReference type="EMBL" id="BMMZ01000014">
    <property type="protein sequence ID" value="GGL79763.1"/>
    <property type="molecule type" value="Genomic_DNA"/>
</dbReference>
<evidence type="ECO:0000313" key="2">
    <source>
        <dbReference type="EMBL" id="GGL79763.1"/>
    </source>
</evidence>
<dbReference type="SUPFAM" id="SSF53850">
    <property type="entry name" value="Periplasmic binding protein-like II"/>
    <property type="match status" value="1"/>
</dbReference>
<sequence>MKKQVFKAAFAAGVVGVLSASLVACSGLTGSSGSSGGSDSGSKADPNAKVTITVGDEPTADEPAAVAQFKKSVAAFEKLYPNITVKPSTETWEAQTFNAKLAAGTLPDTMGVSLTYSQQLIQNHQLPNMTPYLKQLGMLSELNPLAAKQAEDRAGNIYTLPYGLFQVGLSYNRKIFSEAGLDPNKPPSTWAEVQRDAKIIHQKVPKVAGYAQLTTNNTGGWMLTAMTYSMGGRVLNDQGTKTTFGPATTQALQLLHDMRWNDDSMGSQFLYNQDQIRQTFSAGKIGMVLQAPDIYGQATFTYGMKAADFGQTAMPQANGTNGTLTGGTIAMFNAKATPNQLLAAARWVKYEQFQQYFDKNLAIANAKANEHSVNPPGEPGLPPVSDAVNERYLGWIKPYISIPLQNFSGYTSANLKLVPEPFDAQQVYADLDPVVQKILTDKNANIAETLASASKTINGQLGQMSH</sequence>
<dbReference type="RefSeq" id="WP_188897621.1">
    <property type="nucleotide sequence ID" value="NZ_BMMZ01000014.1"/>
</dbReference>
<feature type="chain" id="PRO_5039356095" evidence="1">
    <location>
        <begin position="27"/>
        <end position="466"/>
    </location>
</feature>
<dbReference type="Proteomes" id="UP000613840">
    <property type="component" value="Unassembled WGS sequence"/>
</dbReference>
<dbReference type="PANTHER" id="PTHR43649">
    <property type="entry name" value="ARABINOSE-BINDING PROTEIN-RELATED"/>
    <property type="match status" value="1"/>
</dbReference>
<dbReference type="PANTHER" id="PTHR43649:SF16">
    <property type="entry name" value="SUGAR-BINDING LIPOPROTEIN"/>
    <property type="match status" value="1"/>
</dbReference>
<dbReference type="AlphaFoldDB" id="A0A917SHW9"/>
<evidence type="ECO:0000256" key="1">
    <source>
        <dbReference type="SAM" id="SignalP"/>
    </source>
</evidence>
<dbReference type="Pfam" id="PF01547">
    <property type="entry name" value="SBP_bac_1"/>
    <property type="match status" value="1"/>
</dbReference>
<protein>
    <submittedName>
        <fullName evidence="2">Sugar ABC transporter substrate-binding protein</fullName>
    </submittedName>
</protein>
<accession>A0A917SHW9</accession>
<organism evidence="2 3">
    <name type="scientific">Microlunatus endophyticus</name>
    <dbReference type="NCBI Taxonomy" id="1716077"/>
    <lineage>
        <taxon>Bacteria</taxon>
        <taxon>Bacillati</taxon>
        <taxon>Actinomycetota</taxon>
        <taxon>Actinomycetes</taxon>
        <taxon>Propionibacteriales</taxon>
        <taxon>Propionibacteriaceae</taxon>
        <taxon>Microlunatus</taxon>
    </lineage>
</organism>
<proteinExistence type="predicted"/>
<dbReference type="Gene3D" id="3.40.190.10">
    <property type="entry name" value="Periplasmic binding protein-like II"/>
    <property type="match status" value="1"/>
</dbReference>
<comment type="caution">
    <text evidence="2">The sequence shown here is derived from an EMBL/GenBank/DDBJ whole genome shotgun (WGS) entry which is preliminary data.</text>
</comment>
<keyword evidence="3" id="KW-1185">Reference proteome</keyword>
<keyword evidence="1" id="KW-0732">Signal</keyword>
<name>A0A917SHW9_9ACTN</name>
<dbReference type="InterPro" id="IPR050490">
    <property type="entry name" value="Bact_solute-bd_prot1"/>
</dbReference>
<dbReference type="PROSITE" id="PS51257">
    <property type="entry name" value="PROKAR_LIPOPROTEIN"/>
    <property type="match status" value="1"/>
</dbReference>